<evidence type="ECO:0000313" key="2">
    <source>
        <dbReference type="Proteomes" id="UP000594454"/>
    </source>
</evidence>
<organism evidence="1 2">
    <name type="scientific">Hermetia illucens</name>
    <name type="common">Black soldier fly</name>
    <dbReference type="NCBI Taxonomy" id="343691"/>
    <lineage>
        <taxon>Eukaryota</taxon>
        <taxon>Metazoa</taxon>
        <taxon>Ecdysozoa</taxon>
        <taxon>Arthropoda</taxon>
        <taxon>Hexapoda</taxon>
        <taxon>Insecta</taxon>
        <taxon>Pterygota</taxon>
        <taxon>Neoptera</taxon>
        <taxon>Endopterygota</taxon>
        <taxon>Diptera</taxon>
        <taxon>Brachycera</taxon>
        <taxon>Stratiomyomorpha</taxon>
        <taxon>Stratiomyidae</taxon>
        <taxon>Hermetiinae</taxon>
        <taxon>Hermetia</taxon>
    </lineage>
</organism>
<dbReference type="AlphaFoldDB" id="A0A7R8V5S0"/>
<dbReference type="Proteomes" id="UP000594454">
    <property type="component" value="Chromosome 6"/>
</dbReference>
<gene>
    <name evidence="1" type="ORF">HERILL_LOCUS15301</name>
</gene>
<proteinExistence type="predicted"/>
<feature type="non-terminal residue" evidence="1">
    <location>
        <position position="61"/>
    </location>
</feature>
<keyword evidence="2" id="KW-1185">Reference proteome</keyword>
<dbReference type="InParanoid" id="A0A7R8V5S0"/>
<protein>
    <submittedName>
        <fullName evidence="1">Uncharacterized protein</fullName>
    </submittedName>
</protein>
<dbReference type="EMBL" id="LR899014">
    <property type="protein sequence ID" value="CAD7092984.1"/>
    <property type="molecule type" value="Genomic_DNA"/>
</dbReference>
<name>A0A7R8V5S0_HERIL</name>
<reference evidence="1 2" key="1">
    <citation type="submission" date="2020-11" db="EMBL/GenBank/DDBJ databases">
        <authorList>
            <person name="Wallbank WR R."/>
            <person name="Pardo Diaz C."/>
            <person name="Kozak K."/>
            <person name="Martin S."/>
            <person name="Jiggins C."/>
            <person name="Moest M."/>
            <person name="Warren A I."/>
            <person name="Generalovic N T."/>
            <person name="Byers J.R.P. K."/>
            <person name="Montejo-Kovacevich G."/>
            <person name="Yen C E."/>
        </authorList>
    </citation>
    <scope>NUCLEOTIDE SEQUENCE [LARGE SCALE GENOMIC DNA]</scope>
</reference>
<accession>A0A7R8V5S0</accession>
<evidence type="ECO:0000313" key="1">
    <source>
        <dbReference type="EMBL" id="CAD7092984.1"/>
    </source>
</evidence>
<sequence>SVTAGYTPVFGQLHSPQLKHHAGELCAFVAPSYQHTVRSRSQLIKETSVGRSDTKSFEVQD</sequence>